<dbReference type="Gene3D" id="1.10.443.10">
    <property type="entry name" value="Intergrase catalytic core"/>
    <property type="match status" value="1"/>
</dbReference>
<name>A0A8B6DUP2_MYTGA</name>
<feature type="non-terminal residue" evidence="3">
    <location>
        <position position="154"/>
    </location>
</feature>
<dbReference type="InterPro" id="IPR052925">
    <property type="entry name" value="Phage_Integrase-like_Recomb"/>
</dbReference>
<dbReference type="EMBL" id="UYJE01003963">
    <property type="protein sequence ID" value="VDI23715.1"/>
    <property type="molecule type" value="Genomic_DNA"/>
</dbReference>
<dbReference type="GO" id="GO:0015074">
    <property type="term" value="P:DNA integration"/>
    <property type="evidence" value="ECO:0007669"/>
    <property type="project" value="InterPro"/>
</dbReference>
<dbReference type="InterPro" id="IPR013762">
    <property type="entry name" value="Integrase-like_cat_sf"/>
</dbReference>
<dbReference type="GO" id="GO:0006310">
    <property type="term" value="P:DNA recombination"/>
    <property type="evidence" value="ECO:0007669"/>
    <property type="project" value="UniProtKB-KW"/>
</dbReference>
<comment type="caution">
    <text evidence="3">The sequence shown here is derived from an EMBL/GenBank/DDBJ whole genome shotgun (WGS) entry which is preliminary data.</text>
</comment>
<dbReference type="PROSITE" id="PS51898">
    <property type="entry name" value="TYR_RECOMBINASE"/>
    <property type="match status" value="1"/>
</dbReference>
<dbReference type="InterPro" id="IPR002104">
    <property type="entry name" value="Integrase_catalytic"/>
</dbReference>
<organism evidence="3 4">
    <name type="scientific">Mytilus galloprovincialis</name>
    <name type="common">Mediterranean mussel</name>
    <dbReference type="NCBI Taxonomy" id="29158"/>
    <lineage>
        <taxon>Eukaryota</taxon>
        <taxon>Metazoa</taxon>
        <taxon>Spiralia</taxon>
        <taxon>Lophotrochozoa</taxon>
        <taxon>Mollusca</taxon>
        <taxon>Bivalvia</taxon>
        <taxon>Autobranchia</taxon>
        <taxon>Pteriomorphia</taxon>
        <taxon>Mytilida</taxon>
        <taxon>Mytiloidea</taxon>
        <taxon>Mytilidae</taxon>
        <taxon>Mytilinae</taxon>
        <taxon>Mytilus</taxon>
    </lineage>
</organism>
<dbReference type="OrthoDB" id="5965134at2759"/>
<dbReference type="GO" id="GO:0003677">
    <property type="term" value="F:DNA binding"/>
    <property type="evidence" value="ECO:0007669"/>
    <property type="project" value="InterPro"/>
</dbReference>
<proteinExistence type="predicted"/>
<evidence type="ECO:0000313" key="4">
    <source>
        <dbReference type="Proteomes" id="UP000596742"/>
    </source>
</evidence>
<evidence type="ECO:0000313" key="3">
    <source>
        <dbReference type="EMBL" id="VDI23715.1"/>
    </source>
</evidence>
<dbReference type="PANTHER" id="PTHR34605:SF6">
    <property type="entry name" value="TYR RECOMBINASE DOMAIN-CONTAINING PROTEIN"/>
    <property type="match status" value="1"/>
</dbReference>
<feature type="domain" description="Tyr recombinase" evidence="2">
    <location>
        <begin position="29"/>
        <end position="154"/>
    </location>
</feature>
<evidence type="ECO:0000259" key="2">
    <source>
        <dbReference type="PROSITE" id="PS51898"/>
    </source>
</evidence>
<reference evidence="3" key="1">
    <citation type="submission" date="2018-11" db="EMBL/GenBank/DDBJ databases">
        <authorList>
            <person name="Alioto T."/>
            <person name="Alioto T."/>
        </authorList>
    </citation>
    <scope>NUCLEOTIDE SEQUENCE</scope>
</reference>
<keyword evidence="4" id="KW-1185">Reference proteome</keyword>
<sequence length="154" mass="17349">MSGQLDPTENSFVKNIVESAKRTAKAPVVKKDPVSNDNLISLCSMFQGSNDLTVVRDLAMILLSYSAFLRFSELSNLKCNDIIFKDSYLIVKIKKSKTDQYRAGDEVLVSKGQSMACLFDMLLKYVGMAHLDIFSDKYLFRPLYKSKNKSGLIQ</sequence>
<protein>
    <recommendedName>
        <fullName evidence="2">Tyr recombinase domain-containing protein</fullName>
    </recommendedName>
</protein>
<evidence type="ECO:0000256" key="1">
    <source>
        <dbReference type="ARBA" id="ARBA00023172"/>
    </source>
</evidence>
<gene>
    <name evidence="3" type="ORF">MGAL_10B092460</name>
</gene>
<dbReference type="AlphaFoldDB" id="A0A8B6DUP2"/>
<dbReference type="Proteomes" id="UP000596742">
    <property type="component" value="Unassembled WGS sequence"/>
</dbReference>
<dbReference type="SUPFAM" id="SSF56349">
    <property type="entry name" value="DNA breaking-rejoining enzymes"/>
    <property type="match status" value="1"/>
</dbReference>
<dbReference type="PANTHER" id="PTHR34605">
    <property type="entry name" value="PHAGE_INTEGRASE DOMAIN-CONTAINING PROTEIN"/>
    <property type="match status" value="1"/>
</dbReference>
<dbReference type="InterPro" id="IPR011010">
    <property type="entry name" value="DNA_brk_join_enz"/>
</dbReference>
<accession>A0A8B6DUP2</accession>
<keyword evidence="1" id="KW-0233">DNA recombination</keyword>